<proteinExistence type="predicted"/>
<keyword evidence="2" id="KW-0238">DNA-binding</keyword>
<sequence>MNKQLHTPIEPVSLPEQDKLLVIEPLNYSNPYDYHKPHRHEYFEIILVKSGKGHQFIDFSPYAIEGGQLYAIYPGQIHLLKRDTAQGLLIQFRKDIFRYIQPLQHYHLYFKEQAFNLSPATFTHLYETAERIMLLLENKEVTLLSAHKIYSYLQIVLLSLPELQDVPVSVHRDIVVQFLSLLPKYIKTQRKVSDYCALINCSMDKLNDACKTALGKTALKLIHEELMLEIRRLLLLNALSLKEIAYELNFDSPANFSGFIKAQTGLTPSELQQVTLQIYN</sequence>
<dbReference type="PANTHER" id="PTHR43280:SF32">
    <property type="entry name" value="TRANSCRIPTIONAL REGULATORY PROTEIN"/>
    <property type="match status" value="1"/>
</dbReference>
<evidence type="ECO:0000256" key="3">
    <source>
        <dbReference type="ARBA" id="ARBA00023163"/>
    </source>
</evidence>
<feature type="domain" description="HTH araC/xylS-type" evidence="4">
    <location>
        <begin position="176"/>
        <end position="274"/>
    </location>
</feature>
<comment type="caution">
    <text evidence="5">The sequence shown here is derived from an EMBL/GenBank/DDBJ whole genome shotgun (WGS) entry which is preliminary data.</text>
</comment>
<evidence type="ECO:0000256" key="1">
    <source>
        <dbReference type="ARBA" id="ARBA00023015"/>
    </source>
</evidence>
<dbReference type="GO" id="GO:0003700">
    <property type="term" value="F:DNA-binding transcription factor activity"/>
    <property type="evidence" value="ECO:0007669"/>
    <property type="project" value="InterPro"/>
</dbReference>
<dbReference type="EMBL" id="VJVZ01000012">
    <property type="protein sequence ID" value="TRW22548.1"/>
    <property type="molecule type" value="Genomic_DNA"/>
</dbReference>
<organism evidence="5 6">
    <name type="scientific">Flavobacterium zepuense</name>
    <dbReference type="NCBI Taxonomy" id="2593302"/>
    <lineage>
        <taxon>Bacteria</taxon>
        <taxon>Pseudomonadati</taxon>
        <taxon>Bacteroidota</taxon>
        <taxon>Flavobacteriia</taxon>
        <taxon>Flavobacteriales</taxon>
        <taxon>Flavobacteriaceae</taxon>
        <taxon>Flavobacterium</taxon>
    </lineage>
</organism>
<gene>
    <name evidence="5" type="ORF">FMM05_16850</name>
</gene>
<dbReference type="SUPFAM" id="SSF51215">
    <property type="entry name" value="Regulatory protein AraC"/>
    <property type="match status" value="1"/>
</dbReference>
<dbReference type="SUPFAM" id="SSF46689">
    <property type="entry name" value="Homeodomain-like"/>
    <property type="match status" value="1"/>
</dbReference>
<evidence type="ECO:0000256" key="2">
    <source>
        <dbReference type="ARBA" id="ARBA00023125"/>
    </source>
</evidence>
<dbReference type="InterPro" id="IPR037923">
    <property type="entry name" value="HTH-like"/>
</dbReference>
<dbReference type="Pfam" id="PF02311">
    <property type="entry name" value="AraC_binding"/>
    <property type="match status" value="1"/>
</dbReference>
<dbReference type="AlphaFoldDB" id="A0A552UWG5"/>
<evidence type="ECO:0000259" key="4">
    <source>
        <dbReference type="PROSITE" id="PS01124"/>
    </source>
</evidence>
<accession>A0A552UWG5</accession>
<dbReference type="PROSITE" id="PS01124">
    <property type="entry name" value="HTH_ARAC_FAMILY_2"/>
    <property type="match status" value="1"/>
</dbReference>
<evidence type="ECO:0000313" key="5">
    <source>
        <dbReference type="EMBL" id="TRW22548.1"/>
    </source>
</evidence>
<dbReference type="RefSeq" id="WP_143374591.1">
    <property type="nucleotide sequence ID" value="NZ_VJVZ01000012.1"/>
</dbReference>
<dbReference type="SMART" id="SM00342">
    <property type="entry name" value="HTH_ARAC"/>
    <property type="match status" value="1"/>
</dbReference>
<dbReference type="Proteomes" id="UP000320643">
    <property type="component" value="Unassembled WGS sequence"/>
</dbReference>
<evidence type="ECO:0000313" key="6">
    <source>
        <dbReference type="Proteomes" id="UP000320643"/>
    </source>
</evidence>
<dbReference type="Pfam" id="PF12833">
    <property type="entry name" value="HTH_18"/>
    <property type="match status" value="1"/>
</dbReference>
<dbReference type="InterPro" id="IPR003313">
    <property type="entry name" value="AraC-bd"/>
</dbReference>
<dbReference type="InterPro" id="IPR009057">
    <property type="entry name" value="Homeodomain-like_sf"/>
</dbReference>
<dbReference type="Gene3D" id="2.60.120.10">
    <property type="entry name" value="Jelly Rolls"/>
    <property type="match status" value="1"/>
</dbReference>
<dbReference type="OrthoDB" id="2585681at2"/>
<dbReference type="InterPro" id="IPR018060">
    <property type="entry name" value="HTH_AraC"/>
</dbReference>
<keyword evidence="6" id="KW-1185">Reference proteome</keyword>
<dbReference type="GO" id="GO:0043565">
    <property type="term" value="F:sequence-specific DNA binding"/>
    <property type="evidence" value="ECO:0007669"/>
    <property type="project" value="InterPro"/>
</dbReference>
<reference evidence="5 6" key="1">
    <citation type="submission" date="2019-07" db="EMBL/GenBank/DDBJ databases">
        <title>Flavobacterium sp. nov., isolated from glacier ice.</title>
        <authorList>
            <person name="Liu Q."/>
            <person name="Xin Y.-H."/>
        </authorList>
    </citation>
    <scope>NUCLEOTIDE SEQUENCE [LARGE SCALE GENOMIC DNA]</scope>
    <source>
        <strain evidence="5 6">ZT4R6</strain>
    </source>
</reference>
<keyword evidence="3" id="KW-0804">Transcription</keyword>
<name>A0A552UWG5_9FLAO</name>
<dbReference type="PANTHER" id="PTHR43280">
    <property type="entry name" value="ARAC-FAMILY TRANSCRIPTIONAL REGULATOR"/>
    <property type="match status" value="1"/>
</dbReference>
<keyword evidence="1" id="KW-0805">Transcription regulation</keyword>
<protein>
    <submittedName>
        <fullName evidence="5">Helix-turn-helix domain-containing protein</fullName>
    </submittedName>
</protein>
<dbReference type="Gene3D" id="1.10.10.60">
    <property type="entry name" value="Homeodomain-like"/>
    <property type="match status" value="1"/>
</dbReference>
<dbReference type="InterPro" id="IPR014710">
    <property type="entry name" value="RmlC-like_jellyroll"/>
</dbReference>